<proteinExistence type="predicted"/>
<dbReference type="AlphaFoldDB" id="A0A1G8JF67"/>
<dbReference type="Proteomes" id="UP000198853">
    <property type="component" value="Unassembled WGS sequence"/>
</dbReference>
<evidence type="ECO:0000313" key="1">
    <source>
        <dbReference type="EMBL" id="SDI29721.1"/>
    </source>
</evidence>
<sequence>MILDYSKRFGVVLLFFIVLLMVMNGLMFAMSANDGQQANAMIMVFDLFHFWTDPK</sequence>
<reference evidence="1 2" key="1">
    <citation type="submission" date="2016-10" db="EMBL/GenBank/DDBJ databases">
        <authorList>
            <person name="de Groot N.N."/>
        </authorList>
    </citation>
    <scope>NUCLEOTIDE SEQUENCE [LARGE SCALE GENOMIC DNA]</scope>
    <source>
        <strain evidence="1 2">DSM 21771</strain>
    </source>
</reference>
<evidence type="ECO:0000313" key="2">
    <source>
        <dbReference type="Proteomes" id="UP000198853"/>
    </source>
</evidence>
<accession>A0A1G8JF67</accession>
<dbReference type="EMBL" id="FNEN01000001">
    <property type="protein sequence ID" value="SDI29721.1"/>
    <property type="molecule type" value="Genomic_DNA"/>
</dbReference>
<protein>
    <submittedName>
        <fullName evidence="1">Uncharacterized protein</fullName>
    </submittedName>
</protein>
<keyword evidence="2" id="KW-1185">Reference proteome</keyword>
<name>A0A1G8JF67_9BACI</name>
<organism evidence="1 2">
    <name type="scientific">Natribacillus halophilus</name>
    <dbReference type="NCBI Taxonomy" id="549003"/>
    <lineage>
        <taxon>Bacteria</taxon>
        <taxon>Bacillati</taxon>
        <taxon>Bacillota</taxon>
        <taxon>Bacilli</taxon>
        <taxon>Bacillales</taxon>
        <taxon>Bacillaceae</taxon>
        <taxon>Natribacillus</taxon>
    </lineage>
</organism>
<dbReference type="RefSeq" id="WP_176764534.1">
    <property type="nucleotide sequence ID" value="NZ_FNEN01000001.1"/>
</dbReference>
<gene>
    <name evidence="1" type="ORF">SAMN04488123_101193</name>
</gene>